<keyword evidence="2" id="KW-1185">Reference proteome</keyword>
<protein>
    <submittedName>
        <fullName evidence="1">Uncharacterized protein</fullName>
    </submittedName>
</protein>
<evidence type="ECO:0000313" key="2">
    <source>
        <dbReference type="Proteomes" id="UP000248405"/>
    </source>
</evidence>
<dbReference type="OrthoDB" id="10036721at2759"/>
<evidence type="ECO:0000313" key="1">
    <source>
        <dbReference type="EMBL" id="PYH70930.1"/>
    </source>
</evidence>
<gene>
    <name evidence="1" type="ORF">BO88DRAFT_478935</name>
</gene>
<dbReference type="EMBL" id="KZ821619">
    <property type="protein sequence ID" value="PYH70930.1"/>
    <property type="molecule type" value="Genomic_DNA"/>
</dbReference>
<sequence length="107" mass="11592">MEWSDDVAFAKQTLDSWVSAVDWLVSYRSKATALIDLNKLQNAFRGPPSGSAINTAAVKAFQGMASVAAAVNDVLPLKSLSFTTSQSPFQRFSTKSSQVIETIHLII</sequence>
<dbReference type="AlphaFoldDB" id="A0A319BJ45"/>
<dbReference type="Proteomes" id="UP000248405">
    <property type="component" value="Unassembled WGS sequence"/>
</dbReference>
<name>A0A319BJ45_ASPVC</name>
<reference evidence="1" key="1">
    <citation type="submission" date="2016-12" db="EMBL/GenBank/DDBJ databases">
        <title>The genomes of Aspergillus section Nigri reveals drivers in fungal speciation.</title>
        <authorList>
            <consortium name="DOE Joint Genome Institute"/>
            <person name="Vesth T.C."/>
            <person name="Nybo J."/>
            <person name="Theobald S."/>
            <person name="Brandl J."/>
            <person name="Frisvad J.C."/>
            <person name="Nielsen K.F."/>
            <person name="Lyhne E.K."/>
            <person name="Kogle M.E."/>
            <person name="Kuo A."/>
            <person name="Riley R."/>
            <person name="Clum A."/>
            <person name="Nolan M."/>
            <person name="Lipzen A."/>
            <person name="Salamov A."/>
            <person name="Henrissat B."/>
            <person name="Wiebenga A."/>
            <person name="De Vries R.P."/>
            <person name="Grigoriev I.V."/>
            <person name="Mortensen U.H."/>
            <person name="Andersen M.R."/>
            <person name="Baker S.E."/>
        </authorList>
    </citation>
    <scope>NUCLEOTIDE SEQUENCE [LARGE SCALE GENOMIC DNA]</scope>
    <source>
        <strain evidence="1">CBS 113365</strain>
    </source>
</reference>
<dbReference type="GeneID" id="37216637"/>
<dbReference type="RefSeq" id="XP_025564724.1">
    <property type="nucleotide sequence ID" value="XM_025712045.1"/>
</dbReference>
<proteinExistence type="predicted"/>
<organism evidence="1 2">
    <name type="scientific">Aspergillus vadensis (strain CBS 113365 / IMI 142717 / IBT 24658)</name>
    <dbReference type="NCBI Taxonomy" id="1448311"/>
    <lineage>
        <taxon>Eukaryota</taxon>
        <taxon>Fungi</taxon>
        <taxon>Dikarya</taxon>
        <taxon>Ascomycota</taxon>
        <taxon>Pezizomycotina</taxon>
        <taxon>Eurotiomycetes</taxon>
        <taxon>Eurotiomycetidae</taxon>
        <taxon>Eurotiales</taxon>
        <taxon>Aspergillaceae</taxon>
        <taxon>Aspergillus</taxon>
        <taxon>Aspergillus subgen. Circumdati</taxon>
    </lineage>
</organism>
<accession>A0A319BJ45</accession>